<accession>A0AAV6TZA6</accession>
<evidence type="ECO:0000313" key="1">
    <source>
        <dbReference type="EMBL" id="KAG8176883.1"/>
    </source>
</evidence>
<reference evidence="1 2" key="1">
    <citation type="journal article" date="2022" name="Nat. Ecol. Evol.">
        <title>A masculinizing supergene underlies an exaggerated male reproductive morph in a spider.</title>
        <authorList>
            <person name="Hendrickx F."/>
            <person name="De Corte Z."/>
            <person name="Sonet G."/>
            <person name="Van Belleghem S.M."/>
            <person name="Kostlbacher S."/>
            <person name="Vangestel C."/>
        </authorList>
    </citation>
    <scope>NUCLEOTIDE SEQUENCE [LARGE SCALE GENOMIC DNA]</scope>
    <source>
        <strain evidence="1">W744_W776</strain>
    </source>
</reference>
<dbReference type="EMBL" id="JAFNEN010000845">
    <property type="protein sequence ID" value="KAG8176883.1"/>
    <property type="molecule type" value="Genomic_DNA"/>
</dbReference>
<evidence type="ECO:0000313" key="2">
    <source>
        <dbReference type="Proteomes" id="UP000827092"/>
    </source>
</evidence>
<organism evidence="1 2">
    <name type="scientific">Oedothorax gibbosus</name>
    <dbReference type="NCBI Taxonomy" id="931172"/>
    <lineage>
        <taxon>Eukaryota</taxon>
        <taxon>Metazoa</taxon>
        <taxon>Ecdysozoa</taxon>
        <taxon>Arthropoda</taxon>
        <taxon>Chelicerata</taxon>
        <taxon>Arachnida</taxon>
        <taxon>Araneae</taxon>
        <taxon>Araneomorphae</taxon>
        <taxon>Entelegynae</taxon>
        <taxon>Araneoidea</taxon>
        <taxon>Linyphiidae</taxon>
        <taxon>Erigoninae</taxon>
        <taxon>Oedothorax</taxon>
    </lineage>
</organism>
<sequence>MKVTAAFESNQSDKEHIFQTIKAGCFGGGGTLFHIACESNFIKEPSKPRQQISHACKQSVYPLMGAIDQFVEQLFHLIFETGSQGMFFIVGREVGGGGRITPKLMVPLSTKASPTQPRHGYFLKI</sequence>
<proteinExistence type="predicted"/>
<name>A0AAV6TZA6_9ARAC</name>
<dbReference type="AlphaFoldDB" id="A0AAV6TZA6"/>
<keyword evidence="2" id="KW-1185">Reference proteome</keyword>
<dbReference type="Proteomes" id="UP000827092">
    <property type="component" value="Unassembled WGS sequence"/>
</dbReference>
<comment type="caution">
    <text evidence="1">The sequence shown here is derived from an EMBL/GenBank/DDBJ whole genome shotgun (WGS) entry which is preliminary data.</text>
</comment>
<gene>
    <name evidence="1" type="ORF">JTE90_007492</name>
</gene>
<protein>
    <submittedName>
        <fullName evidence="1">Uncharacterized protein</fullName>
    </submittedName>
</protein>